<evidence type="ECO:0000313" key="1">
    <source>
        <dbReference type="EMBL" id="MFD1047930.1"/>
    </source>
</evidence>
<dbReference type="Proteomes" id="UP001597045">
    <property type="component" value="Unassembled WGS sequence"/>
</dbReference>
<protein>
    <submittedName>
        <fullName evidence="1">Uncharacterized protein</fullName>
    </submittedName>
</protein>
<gene>
    <name evidence="1" type="ORF">ACFQ1S_21530</name>
</gene>
<sequence>MSDLRWEEVRNFFDPDLMGALPDVVVPDASAEDWQALFDLVGARGWQWEFLQGDTALPLPSAAEALDRPAGTETMALRVWPAPGVLAIFRLMSDDEIDFDVDLRELRGQEGVDTLCGFLREIGRELGKPVLMTSEGGGRAHPVLGFDPELDRVVLLADPSRANIQLA</sequence>
<dbReference type="EMBL" id="JBHTIS010001317">
    <property type="protein sequence ID" value="MFD1047930.1"/>
    <property type="molecule type" value="Genomic_DNA"/>
</dbReference>
<keyword evidence="2" id="KW-1185">Reference proteome</keyword>
<organism evidence="1 2">
    <name type="scientific">Kibdelosporangium lantanae</name>
    <dbReference type="NCBI Taxonomy" id="1497396"/>
    <lineage>
        <taxon>Bacteria</taxon>
        <taxon>Bacillati</taxon>
        <taxon>Actinomycetota</taxon>
        <taxon>Actinomycetes</taxon>
        <taxon>Pseudonocardiales</taxon>
        <taxon>Pseudonocardiaceae</taxon>
        <taxon>Kibdelosporangium</taxon>
    </lineage>
</organism>
<reference evidence="2" key="1">
    <citation type="journal article" date="2019" name="Int. J. Syst. Evol. Microbiol.">
        <title>The Global Catalogue of Microorganisms (GCM) 10K type strain sequencing project: providing services to taxonomists for standard genome sequencing and annotation.</title>
        <authorList>
            <consortium name="The Broad Institute Genomics Platform"/>
            <consortium name="The Broad Institute Genome Sequencing Center for Infectious Disease"/>
            <person name="Wu L."/>
            <person name="Ma J."/>
        </authorList>
    </citation>
    <scope>NUCLEOTIDE SEQUENCE [LARGE SCALE GENOMIC DNA]</scope>
    <source>
        <strain evidence="2">JCM 31486</strain>
    </source>
</reference>
<comment type="caution">
    <text evidence="1">The sequence shown here is derived from an EMBL/GenBank/DDBJ whole genome shotgun (WGS) entry which is preliminary data.</text>
</comment>
<accession>A0ABW3ME53</accession>
<proteinExistence type="predicted"/>
<evidence type="ECO:0000313" key="2">
    <source>
        <dbReference type="Proteomes" id="UP001597045"/>
    </source>
</evidence>
<name>A0ABW3ME53_9PSEU</name>